<protein>
    <recommendedName>
        <fullName evidence="5">Dehydrin</fullName>
    </recommendedName>
</protein>
<feature type="compositionally biased region" description="Basic and acidic residues" evidence="2">
    <location>
        <begin position="1"/>
        <end position="12"/>
    </location>
</feature>
<reference evidence="3 4" key="1">
    <citation type="submission" date="2024-01" db="EMBL/GenBank/DDBJ databases">
        <title>The complete chloroplast genome sequence of Lithospermum erythrorhizon: insights into the phylogenetic relationship among Boraginaceae species and the maternal lineages of purple gromwells.</title>
        <authorList>
            <person name="Okada T."/>
            <person name="Watanabe K."/>
        </authorList>
    </citation>
    <scope>NUCLEOTIDE SEQUENCE [LARGE SCALE GENOMIC DNA]</scope>
</reference>
<dbReference type="Proteomes" id="UP001454036">
    <property type="component" value="Unassembled WGS sequence"/>
</dbReference>
<evidence type="ECO:0008006" key="5">
    <source>
        <dbReference type="Google" id="ProtNLM"/>
    </source>
</evidence>
<feature type="compositionally biased region" description="Basic and acidic residues" evidence="2">
    <location>
        <begin position="19"/>
        <end position="72"/>
    </location>
</feature>
<dbReference type="PROSITE" id="PS00315">
    <property type="entry name" value="DEHYDRIN_1"/>
    <property type="match status" value="1"/>
</dbReference>
<dbReference type="InterPro" id="IPR000167">
    <property type="entry name" value="Dehydrin"/>
</dbReference>
<dbReference type="EMBL" id="BAABME010000653">
    <property type="protein sequence ID" value="GAA0144487.1"/>
    <property type="molecule type" value="Genomic_DNA"/>
</dbReference>
<feature type="region of interest" description="Disordered" evidence="2">
    <location>
        <begin position="1"/>
        <end position="142"/>
    </location>
</feature>
<evidence type="ECO:0000313" key="4">
    <source>
        <dbReference type="Proteomes" id="UP001454036"/>
    </source>
</evidence>
<feature type="compositionally biased region" description="Basic and acidic residues" evidence="2">
    <location>
        <begin position="106"/>
        <end position="142"/>
    </location>
</feature>
<evidence type="ECO:0000313" key="3">
    <source>
        <dbReference type="EMBL" id="GAA0144487.1"/>
    </source>
</evidence>
<name>A0AAV3NYI1_LITER</name>
<proteinExistence type="inferred from homology"/>
<organism evidence="3 4">
    <name type="scientific">Lithospermum erythrorhizon</name>
    <name type="common">Purple gromwell</name>
    <name type="synonym">Lithospermum officinale var. erythrorhizon</name>
    <dbReference type="NCBI Taxonomy" id="34254"/>
    <lineage>
        <taxon>Eukaryota</taxon>
        <taxon>Viridiplantae</taxon>
        <taxon>Streptophyta</taxon>
        <taxon>Embryophyta</taxon>
        <taxon>Tracheophyta</taxon>
        <taxon>Spermatophyta</taxon>
        <taxon>Magnoliopsida</taxon>
        <taxon>eudicotyledons</taxon>
        <taxon>Gunneridae</taxon>
        <taxon>Pentapetalae</taxon>
        <taxon>asterids</taxon>
        <taxon>lamiids</taxon>
        <taxon>Boraginales</taxon>
        <taxon>Boraginaceae</taxon>
        <taxon>Boraginoideae</taxon>
        <taxon>Lithospermeae</taxon>
        <taxon>Lithospermum</taxon>
    </lineage>
</organism>
<keyword evidence="4" id="KW-1185">Reference proteome</keyword>
<dbReference type="Pfam" id="PF00257">
    <property type="entry name" value="Dehydrin"/>
    <property type="match status" value="1"/>
</dbReference>
<comment type="caution">
    <text evidence="3">The sequence shown here is derived from an EMBL/GenBank/DDBJ whole genome shotgun (WGS) entry which is preliminary data.</text>
</comment>
<sequence length="142" mass="16769">MAEHDQTIKQEEYATLVESQDRGLFDFMGKKVEEKKPEEETISHEFEHKVHVTEPEHKVEEEHKEEEKHEGLIQKLTRSDSNSSSSSEEEVEENGEKKKKKKLKDKIKEKISGDDKEEEKRGEERVPRQDQGETPERRPEED</sequence>
<gene>
    <name evidence="3" type="ORF">LIER_04920</name>
</gene>
<evidence type="ECO:0000256" key="1">
    <source>
        <dbReference type="ARBA" id="ARBA00008403"/>
    </source>
</evidence>
<dbReference type="InterPro" id="IPR030513">
    <property type="entry name" value="Dehydrin_CS"/>
</dbReference>
<evidence type="ECO:0000256" key="2">
    <source>
        <dbReference type="SAM" id="MobiDB-lite"/>
    </source>
</evidence>
<dbReference type="AlphaFoldDB" id="A0AAV3NYI1"/>
<dbReference type="GO" id="GO:0009414">
    <property type="term" value="P:response to water deprivation"/>
    <property type="evidence" value="ECO:0007669"/>
    <property type="project" value="UniProtKB-ARBA"/>
</dbReference>
<comment type="similarity">
    <text evidence="1">Belongs to the plant dehydrin family.</text>
</comment>
<accession>A0AAV3NYI1</accession>